<dbReference type="GO" id="GO:0031222">
    <property type="term" value="P:arabinan catabolic process"/>
    <property type="evidence" value="ECO:0007669"/>
    <property type="project" value="TreeGrafter"/>
</dbReference>
<dbReference type="Pfam" id="PF14310">
    <property type="entry name" value="Fn3-like"/>
    <property type="match status" value="1"/>
</dbReference>
<accession>A0AA88CTB0</accession>
<dbReference type="InterPro" id="IPR001764">
    <property type="entry name" value="Glyco_hydro_3_N"/>
</dbReference>
<keyword evidence="10" id="KW-1185">Reference proteome</keyword>
<feature type="domain" description="Fibronectin type III-like" evidence="8">
    <location>
        <begin position="714"/>
        <end position="784"/>
    </location>
</feature>
<comment type="subcellular location">
    <subcellularLocation>
        <location evidence="1">Secreted</location>
    </subcellularLocation>
</comment>
<keyword evidence="6" id="KW-0326">Glycosidase</keyword>
<dbReference type="GO" id="GO:0046556">
    <property type="term" value="F:alpha-L-arabinofuranosidase activity"/>
    <property type="evidence" value="ECO:0007669"/>
    <property type="project" value="TreeGrafter"/>
</dbReference>
<dbReference type="PANTHER" id="PTHR42721">
    <property type="entry name" value="SUGAR HYDROLASE-RELATED"/>
    <property type="match status" value="1"/>
</dbReference>
<evidence type="ECO:0000256" key="7">
    <source>
        <dbReference type="SAM" id="SignalP"/>
    </source>
</evidence>
<evidence type="ECO:0000256" key="6">
    <source>
        <dbReference type="ARBA" id="ARBA00023295"/>
    </source>
</evidence>
<evidence type="ECO:0000256" key="1">
    <source>
        <dbReference type="ARBA" id="ARBA00004613"/>
    </source>
</evidence>
<dbReference type="GO" id="GO:0045493">
    <property type="term" value="P:xylan catabolic process"/>
    <property type="evidence" value="ECO:0007669"/>
    <property type="project" value="InterPro"/>
</dbReference>
<comment type="caution">
    <text evidence="9">The sequence shown here is derived from an EMBL/GenBank/DDBJ whole genome shotgun (WGS) entry which is preliminary data.</text>
</comment>
<evidence type="ECO:0000313" key="9">
    <source>
        <dbReference type="EMBL" id="GMN34103.1"/>
    </source>
</evidence>
<dbReference type="Pfam" id="PF00933">
    <property type="entry name" value="Glyco_hydro_3"/>
    <property type="match status" value="1"/>
</dbReference>
<protein>
    <recommendedName>
        <fullName evidence="8">Fibronectin type III-like domain-containing protein</fullName>
    </recommendedName>
</protein>
<dbReference type="EMBL" id="BTGU01000004">
    <property type="protein sequence ID" value="GMN34103.1"/>
    <property type="molecule type" value="Genomic_DNA"/>
</dbReference>
<dbReference type="FunFam" id="3.40.50.1700:FF:000001">
    <property type="entry name" value="probable beta-D-xylosidase 2"/>
    <property type="match status" value="1"/>
</dbReference>
<dbReference type="FunFam" id="3.20.20.300:FF:000004">
    <property type="entry name" value="probable beta-D-xylosidase 7"/>
    <property type="match status" value="1"/>
</dbReference>
<dbReference type="Gene3D" id="3.40.50.1700">
    <property type="entry name" value="Glycoside hydrolase family 3 C-terminal domain"/>
    <property type="match status" value="1"/>
</dbReference>
<dbReference type="GO" id="GO:0005576">
    <property type="term" value="C:extracellular region"/>
    <property type="evidence" value="ECO:0007669"/>
    <property type="project" value="UniProtKB-SubCell"/>
</dbReference>
<organism evidence="9 10">
    <name type="scientific">Ficus carica</name>
    <name type="common">Common fig</name>
    <dbReference type="NCBI Taxonomy" id="3494"/>
    <lineage>
        <taxon>Eukaryota</taxon>
        <taxon>Viridiplantae</taxon>
        <taxon>Streptophyta</taxon>
        <taxon>Embryophyta</taxon>
        <taxon>Tracheophyta</taxon>
        <taxon>Spermatophyta</taxon>
        <taxon>Magnoliopsida</taxon>
        <taxon>eudicotyledons</taxon>
        <taxon>Gunneridae</taxon>
        <taxon>Pentapetalae</taxon>
        <taxon>rosids</taxon>
        <taxon>fabids</taxon>
        <taxon>Rosales</taxon>
        <taxon>Moraceae</taxon>
        <taxon>Ficeae</taxon>
        <taxon>Ficus</taxon>
    </lineage>
</organism>
<dbReference type="InterPro" id="IPR044993">
    <property type="entry name" value="BXL"/>
</dbReference>
<keyword evidence="4" id="KW-0378">Hydrolase</keyword>
<name>A0AA88CTB0_FICCA</name>
<keyword evidence="3 7" id="KW-0732">Signal</keyword>
<feature type="chain" id="PRO_5041685049" description="Fibronectin type III-like domain-containing protein" evidence="7">
    <location>
        <begin position="20"/>
        <end position="791"/>
    </location>
</feature>
<dbReference type="PANTHER" id="PTHR42721:SF1">
    <property type="entry name" value="BETA-D-XYLOSIDASE 6-RELATED"/>
    <property type="match status" value="1"/>
</dbReference>
<evidence type="ECO:0000313" key="10">
    <source>
        <dbReference type="Proteomes" id="UP001187192"/>
    </source>
</evidence>
<evidence type="ECO:0000256" key="2">
    <source>
        <dbReference type="ARBA" id="ARBA00022525"/>
    </source>
</evidence>
<dbReference type="InterPro" id="IPR036881">
    <property type="entry name" value="Glyco_hydro_3_C_sf"/>
</dbReference>
<evidence type="ECO:0000256" key="5">
    <source>
        <dbReference type="ARBA" id="ARBA00023180"/>
    </source>
</evidence>
<evidence type="ECO:0000259" key="8">
    <source>
        <dbReference type="SMART" id="SM01217"/>
    </source>
</evidence>
<proteinExistence type="predicted"/>
<dbReference type="SUPFAM" id="SSF51445">
    <property type="entry name" value="(Trans)glycosidases"/>
    <property type="match status" value="1"/>
</dbReference>
<keyword evidence="2" id="KW-0964">Secreted</keyword>
<dbReference type="InterPro" id="IPR036962">
    <property type="entry name" value="Glyco_hydro_3_N_sf"/>
</dbReference>
<reference evidence="9" key="1">
    <citation type="submission" date="2023-07" db="EMBL/GenBank/DDBJ databases">
        <title>draft genome sequence of fig (Ficus carica).</title>
        <authorList>
            <person name="Takahashi T."/>
            <person name="Nishimura K."/>
        </authorList>
    </citation>
    <scope>NUCLEOTIDE SEQUENCE</scope>
</reference>
<dbReference type="SMART" id="SM01217">
    <property type="entry name" value="Fn3_like"/>
    <property type="match status" value="1"/>
</dbReference>
<feature type="signal peptide" evidence="7">
    <location>
        <begin position="1"/>
        <end position="19"/>
    </location>
</feature>
<evidence type="ECO:0000256" key="4">
    <source>
        <dbReference type="ARBA" id="ARBA00022801"/>
    </source>
</evidence>
<dbReference type="GO" id="GO:0009044">
    <property type="term" value="F:xylan 1,4-beta-xylosidase activity"/>
    <property type="evidence" value="ECO:0007669"/>
    <property type="project" value="InterPro"/>
</dbReference>
<dbReference type="SUPFAM" id="SSF52279">
    <property type="entry name" value="Beta-D-glucan exohydrolase, C-terminal domain"/>
    <property type="match status" value="1"/>
</dbReference>
<evidence type="ECO:0000256" key="3">
    <source>
        <dbReference type="ARBA" id="ARBA00022729"/>
    </source>
</evidence>
<dbReference type="Gene3D" id="2.60.40.10">
    <property type="entry name" value="Immunoglobulins"/>
    <property type="match status" value="1"/>
</dbReference>
<dbReference type="Gene3D" id="3.20.20.300">
    <property type="entry name" value="Glycoside hydrolase, family 3, N-terminal domain"/>
    <property type="match status" value="1"/>
</dbReference>
<sequence length="791" mass="86431">MPPPLPLFFLFVIFQLSLTSTTTTTTFLDFPCKPPEHNSYPFCNTSLSTTARAKSLISLLTLREKIRQLSNNASAVPRLGIPAYEWWSESLHGVATNGPGVSFNGSIAAATSFPQVLLMAASFNRSLWSSVASAVAVEARAMYNTGQAGLTFWAPNVNVFRDPRWGRGQETPGEDPMVVSAFAVEFVRGFQSVNYGGIRSEVGEMNRVLEDDNGDGKSGDLMLSACCKHLTAYDLEMWSSFSRYNFNAVITDQDFEDTYQPPFRSCVQQGKASCLMCSYNAVNGVPACARKDLLEQARDKWGFKGYITSDCDAVATVFEYQHYTKNPEDAVADVLKAGMDINCGTYLVRHTFDAIQQGKVQEEDIDRALINLFSVQIRLGLFDGDPRKGKYGRLGPEDVCTAEHNKLALEAARQGIVLLKNDEKFLPLKKDTVSSLAVIGPLANDATKLGGGYTGIPCSEKSLLNGFQDYIEKTSYATGCFDMSCDSDAGFDEVIGCAKEADYVVVVAGIDLSQEREDHDRVTLLLPGKQKALVSSVAAASKNPVILVLTGGGPLDVLFAEKNPQIASILWIGYPGEAGGRALAEIIFGDVNPGGRLPMTWYPEAFTNVPMNDMRMRADLSRGYPGRTYRFYTGSRVYAFGQGLSYSNYTYKFLTVPNKLSLSGYLKDGYSKNVIHQVGDRLDYIYIDEVTSCDSLRFVVEISVTNVGDMDGAHVVLLFSRPPKVVRGAPEKQLIGFTSVNAISNGSTTASVLVDPCMDLSFANEKGGRVLPLGDHRILLGDLEHTLSVQI</sequence>
<keyword evidence="5" id="KW-0325">Glycoprotein</keyword>
<dbReference type="InterPro" id="IPR002772">
    <property type="entry name" value="Glyco_hydro_3_C"/>
</dbReference>
<dbReference type="InterPro" id="IPR026891">
    <property type="entry name" value="Fn3-like"/>
</dbReference>
<dbReference type="Pfam" id="PF01915">
    <property type="entry name" value="Glyco_hydro_3_C"/>
    <property type="match status" value="1"/>
</dbReference>
<dbReference type="InterPro" id="IPR017853">
    <property type="entry name" value="GH"/>
</dbReference>
<dbReference type="Proteomes" id="UP001187192">
    <property type="component" value="Unassembled WGS sequence"/>
</dbReference>
<dbReference type="InterPro" id="IPR013783">
    <property type="entry name" value="Ig-like_fold"/>
</dbReference>
<gene>
    <name evidence="9" type="ORF">TIFTF001_004512</name>
</gene>
<dbReference type="AlphaFoldDB" id="A0AA88CTB0"/>